<name>A0ACB9UWE1_9CETA</name>
<dbReference type="EMBL" id="CM043034">
    <property type="protein sequence ID" value="KAI4581834.1"/>
    <property type="molecule type" value="Genomic_DNA"/>
</dbReference>
<protein>
    <submittedName>
        <fullName evidence="1">Uncharacterized protein</fullName>
    </submittedName>
</protein>
<gene>
    <name evidence="1" type="ORF">MJG53_009359</name>
</gene>
<evidence type="ECO:0000313" key="2">
    <source>
        <dbReference type="Proteomes" id="UP001057279"/>
    </source>
</evidence>
<keyword evidence="2" id="KW-1185">Reference proteome</keyword>
<sequence>MAERKLYMESPMNRWVLTLKSQVGQSITNMPGFLLRGPLVRLCLDLTCVLSLFNTVSSFRGEAEKENVMIFLPTTVSSLREEERREKGIAFLDTTELPARSVDLSALNLTELVNGMLNRALKVSNLKTVDPANFPTRYCYCLNNRTNDLSDFTALLVDVIGNSTSYLTEIFKSTSILSVSQTNGSDCIFICVMTGKSGRNLSDFWELVEKSPVINYTFTSNISGVLATRASALTSQLTPTSQQTLPRMSPPRGAQRPGVSALRTSSGTDTTPPSEEERALNTNMLPEPPSRATPKATARATATLDMASPTLLASGPSTPGTQTPSPTKAPAPKYPQAGCPELLPKEGAMTTAPLALTVQKLNPCLMELCRFFQQCLCTSQKKDPKMQAGRYCLDYYSWFLKNATYICQRVKRIFQSHRMLMAPHCDMTFFNGMFKNVEGVAEIFDCLGSHFTWLQAVFTNFPALLQFVNGMRCVAGLCPRDFEDYGCACRFEMEGLPVDQSDSCCFQHRRCYEEAAEMDCLQDPAKLSTDVNCVSKSISCESRDTCEHLLCTCDKAAIECLARSSINSSLNLLDTSFCLVQPPETTSKEELLTVLPRVVPVEPTDSSLMAISGEVASETRADQLITLSRTKPGGDQEGVEDSGTTPSPGSAEIVAAVKGVTVVPAGIKSLGLAVSSIKSGPEETSRKACDRLTVLHPGSRDHTRVRSQLGEMLFCMTSRCPEDFESYGCYCGQEGQGEPRDALDRCCLSHHCCLEQVRRLGCLLERLPQSPVLCVDGTPQCVGWNLCAKLLCACDQSAAECMASAFYNQSLQLAGSRECLGDRPNCEGSGPAASAPASSSEEDSEESLPFTEGLRRTRRFLGKPLGLVGTRPPYGPR</sequence>
<proteinExistence type="predicted"/>
<reference evidence="1" key="1">
    <citation type="submission" date="2022-03" db="EMBL/GenBank/DDBJ databases">
        <title>Genomic analyses of argali, domestic sheep and their hybrids provide insights into chromosomal evolution, heterosis and genetic basis of agronomic traits.</title>
        <authorList>
            <person name="Li M."/>
        </authorList>
    </citation>
    <scope>NUCLEOTIDE SEQUENCE</scope>
    <source>
        <strain evidence="1">F1 hybrid</strain>
    </source>
</reference>
<organism evidence="1 2">
    <name type="scientific">Ovis ammon polii x Ovis aries</name>
    <dbReference type="NCBI Taxonomy" id="2918886"/>
    <lineage>
        <taxon>Eukaryota</taxon>
        <taxon>Metazoa</taxon>
        <taxon>Chordata</taxon>
        <taxon>Craniata</taxon>
        <taxon>Vertebrata</taxon>
        <taxon>Euteleostomi</taxon>
        <taxon>Mammalia</taxon>
        <taxon>Eutheria</taxon>
        <taxon>Laurasiatheria</taxon>
        <taxon>Artiodactyla</taxon>
        <taxon>Ruminantia</taxon>
        <taxon>Pecora</taxon>
        <taxon>Bovidae</taxon>
        <taxon>Caprinae</taxon>
        <taxon>Ovis</taxon>
    </lineage>
</organism>
<evidence type="ECO:0000313" key="1">
    <source>
        <dbReference type="EMBL" id="KAI4581834.1"/>
    </source>
</evidence>
<accession>A0ACB9UWE1</accession>
<comment type="caution">
    <text evidence="1">The sequence shown here is derived from an EMBL/GenBank/DDBJ whole genome shotgun (WGS) entry which is preliminary data.</text>
</comment>
<dbReference type="Proteomes" id="UP001057279">
    <property type="component" value="Linkage Group LG09"/>
</dbReference>